<evidence type="ECO:0000313" key="3">
    <source>
        <dbReference type="EMBL" id="AKU97345.1"/>
    </source>
</evidence>
<organism evidence="3 4">
    <name type="scientific">Labilithrix luteola</name>
    <dbReference type="NCBI Taxonomy" id="1391654"/>
    <lineage>
        <taxon>Bacteria</taxon>
        <taxon>Pseudomonadati</taxon>
        <taxon>Myxococcota</taxon>
        <taxon>Polyangia</taxon>
        <taxon>Polyangiales</taxon>
        <taxon>Labilitrichaceae</taxon>
        <taxon>Labilithrix</taxon>
    </lineage>
</organism>
<evidence type="ECO:0008006" key="5">
    <source>
        <dbReference type="Google" id="ProtNLM"/>
    </source>
</evidence>
<keyword evidence="4" id="KW-1185">Reference proteome</keyword>
<protein>
    <recommendedName>
        <fullName evidence="5">Type IV fimbrial biogenesis protein PilY1</fullName>
    </recommendedName>
</protein>
<dbReference type="RefSeq" id="WP_169927637.1">
    <property type="nucleotide sequence ID" value="NZ_CP012333.1"/>
</dbReference>
<gene>
    <name evidence="3" type="ORF">AKJ09_04009</name>
</gene>
<dbReference type="AlphaFoldDB" id="A0A0K1PUZ1"/>
<name>A0A0K1PUZ1_9BACT</name>
<dbReference type="PROSITE" id="PS51257">
    <property type="entry name" value="PROKAR_LIPOPROTEIN"/>
    <property type="match status" value="1"/>
</dbReference>
<dbReference type="Proteomes" id="UP000064967">
    <property type="component" value="Chromosome"/>
</dbReference>
<dbReference type="STRING" id="1391654.AKJ09_04009"/>
<feature type="chain" id="PRO_5005466103" description="Type IV fimbrial biogenesis protein PilY1" evidence="2">
    <location>
        <begin position="23"/>
        <end position="403"/>
    </location>
</feature>
<evidence type="ECO:0000256" key="1">
    <source>
        <dbReference type="SAM" id="MobiDB-lite"/>
    </source>
</evidence>
<dbReference type="KEGG" id="llu:AKJ09_04009"/>
<dbReference type="EMBL" id="CP012333">
    <property type="protein sequence ID" value="AKU97345.1"/>
    <property type="molecule type" value="Genomic_DNA"/>
</dbReference>
<keyword evidence="2" id="KW-0732">Signal</keyword>
<proteinExistence type="predicted"/>
<feature type="compositionally biased region" description="Low complexity" evidence="1">
    <location>
        <begin position="26"/>
        <end position="36"/>
    </location>
</feature>
<evidence type="ECO:0000256" key="2">
    <source>
        <dbReference type="SAM" id="SignalP"/>
    </source>
</evidence>
<reference evidence="3 4" key="1">
    <citation type="submission" date="2015-08" db="EMBL/GenBank/DDBJ databases">
        <authorList>
            <person name="Babu N.S."/>
            <person name="Beckwith C.J."/>
            <person name="Beseler K.G."/>
            <person name="Brison A."/>
            <person name="Carone J.V."/>
            <person name="Caskin T.P."/>
            <person name="Diamond M."/>
            <person name="Durham M.E."/>
            <person name="Foxe J.M."/>
            <person name="Go M."/>
            <person name="Henderson B.A."/>
            <person name="Jones I.B."/>
            <person name="McGettigan J.A."/>
            <person name="Micheletti S.J."/>
            <person name="Nasrallah M.E."/>
            <person name="Ortiz D."/>
            <person name="Piller C.R."/>
            <person name="Privatt S.R."/>
            <person name="Schneider S.L."/>
            <person name="Sharp S."/>
            <person name="Smith T.C."/>
            <person name="Stanton J.D."/>
            <person name="Ullery H.E."/>
            <person name="Wilson R.J."/>
            <person name="Serrano M.G."/>
            <person name="Buck G."/>
            <person name="Lee V."/>
            <person name="Wang Y."/>
            <person name="Carvalho R."/>
            <person name="Voegtly L."/>
            <person name="Shi R."/>
            <person name="Duckworth R."/>
            <person name="Johnson A."/>
            <person name="Loviza R."/>
            <person name="Walstead R."/>
            <person name="Shah Z."/>
            <person name="Kiflezghi M."/>
            <person name="Wade K."/>
            <person name="Ball S.L."/>
            <person name="Bradley K.W."/>
            <person name="Asai D.J."/>
            <person name="Bowman C.A."/>
            <person name="Russell D.A."/>
            <person name="Pope W.H."/>
            <person name="Jacobs-Sera D."/>
            <person name="Hendrix R.W."/>
            <person name="Hatfull G.F."/>
        </authorList>
    </citation>
    <scope>NUCLEOTIDE SEQUENCE [LARGE SCALE GENOMIC DNA]</scope>
    <source>
        <strain evidence="3 4">DSM 27648</strain>
    </source>
</reference>
<sequence length="403" mass="41868">MKRSLALLSALVLAFAGVAACADSDEASPSPSPVDAGDAGDVTLPSTDLDAAEPLPEASVEAGPRTCSYHGFCPTILPAAQTLVDVWGDGTGVVWAVSAEGSVLRWDGTQWKIHASDLGPLTAVWGSEPTDVWIGGENGVFHGKGATSAALAFTPSSLPEHAVRVASIWGLSSSDVWAVGTGDDPDTGMFTGVAVHCTSGGNCEPVHVASGTRSFSRVWGSAKSGVWIAGQRPNADMPWIDELAAFRKSERDEFTDVTLPPDPHIGLPLGAAGFVRTGGSVSDGAIWLSGGNTGGGPLLWRGTSTDEGKTFTFTAAVDGTPNDPPTNALFGTADDDVWVAGEYGQVRHWNGTKWMATAVTTTDLPITTPFYGVWARGSSEVWLVGKDIALRYDPTQKQDGGAK</sequence>
<evidence type="ECO:0000313" key="4">
    <source>
        <dbReference type="Proteomes" id="UP000064967"/>
    </source>
</evidence>
<accession>A0A0K1PUZ1</accession>
<feature type="signal peptide" evidence="2">
    <location>
        <begin position="1"/>
        <end position="22"/>
    </location>
</feature>
<feature type="region of interest" description="Disordered" evidence="1">
    <location>
        <begin position="26"/>
        <end position="49"/>
    </location>
</feature>